<comment type="cofactor">
    <cofactor evidence="1">
        <name>Mn(2+)</name>
        <dbReference type="ChEBI" id="CHEBI:29035"/>
    </cofactor>
</comment>
<dbReference type="InterPro" id="IPR053715">
    <property type="entry name" value="GH4_Enzyme_sf"/>
</dbReference>
<dbReference type="GO" id="GO:0046872">
    <property type="term" value="F:metal ion binding"/>
    <property type="evidence" value="ECO:0007669"/>
    <property type="project" value="UniProtKB-KW"/>
</dbReference>
<dbReference type="NCBIfam" id="NF011657">
    <property type="entry name" value="PRK15076.1"/>
    <property type="match status" value="1"/>
</dbReference>
<protein>
    <submittedName>
        <fullName evidence="16">Alpha-glucosidase/alpha-galactosidase</fullName>
    </submittedName>
</protein>
<evidence type="ECO:0000256" key="13">
    <source>
        <dbReference type="RuleBase" id="RU361152"/>
    </source>
</evidence>
<organism evidence="16 17">
    <name type="scientific">Candidatus Fimadaptatus faecigallinarum</name>
    <dbReference type="NCBI Taxonomy" id="2840814"/>
    <lineage>
        <taxon>Bacteria</taxon>
        <taxon>Bacillati</taxon>
        <taxon>Bacillota</taxon>
        <taxon>Clostridia</taxon>
        <taxon>Eubacteriales</taxon>
        <taxon>Candidatus Fimadaptatus</taxon>
    </lineage>
</organism>
<comment type="similarity">
    <text evidence="2 13">Belongs to the glycosyl hydrolase 4 family.</text>
</comment>
<dbReference type="Gene3D" id="3.90.1820.10">
    <property type="entry name" value="AglA-like glucosidase"/>
    <property type="match status" value="1"/>
</dbReference>
<gene>
    <name evidence="16" type="ORF">IAC59_02575</name>
</gene>
<evidence type="ECO:0000256" key="5">
    <source>
        <dbReference type="ARBA" id="ARBA00022801"/>
    </source>
</evidence>
<evidence type="ECO:0000256" key="12">
    <source>
        <dbReference type="PIRSR" id="PIRSR601088-4"/>
    </source>
</evidence>
<evidence type="ECO:0000256" key="4">
    <source>
        <dbReference type="ARBA" id="ARBA00022723"/>
    </source>
</evidence>
<evidence type="ECO:0000256" key="11">
    <source>
        <dbReference type="PIRSR" id="PIRSR601088-3"/>
    </source>
</evidence>
<dbReference type="CDD" id="cd05297">
    <property type="entry name" value="GH4_alpha_glucosidase_galactosidase"/>
    <property type="match status" value="1"/>
</dbReference>
<evidence type="ECO:0000313" key="16">
    <source>
        <dbReference type="EMBL" id="HIU46124.1"/>
    </source>
</evidence>
<keyword evidence="6 13" id="KW-0520">NAD</keyword>
<evidence type="ECO:0000313" key="17">
    <source>
        <dbReference type="Proteomes" id="UP000824123"/>
    </source>
</evidence>
<sequence length="505" mass="56422">MAIKIAFIGAGSIGFTRKLLSDILTVPEFHDIEVSFTDINPHNLDMVYQLCQRDIDANGLDIKIHATLDRREAFKGANYVVNCVRIGMLEAFQKDVEIPLKYGVDQCVGDTLCAGGIMYGQRDIAALEGFCRDIREVAAPGCMMLNYSNPNAMVTWYCNKYGGVPTVGLCHGVQGGHHLIAKALGYEQKDIDIICAGINHMTWYISVKHNGEELNGKLLAALEADPEIAQTEKVRIDMMKRFGYFSTESNGHLSEYVPWYRKRTDEIKDWIDLGVWINGETGGYLRVCTDGRNWFETDFPNWMKEPPMKFVPEERSQEHGSYIIESLETGRLYRGHFNVVNHGCITNLPEDCIVEVPGYVDTHGINIPRIGDLPMGCAAACLSNITVQRLAVEAAVHADIMLLRQAMMMDPLVGAVCNPPEIWQMVDEMLIAEAEWLPQYADEIERAKQRWAKAEADGTLIPPIITQGAARLHTKTVEEMAANKEAARRNAAEADKAKERPAAKK</sequence>
<feature type="region of interest" description="Disordered" evidence="14">
    <location>
        <begin position="482"/>
        <end position="505"/>
    </location>
</feature>
<dbReference type="Proteomes" id="UP000824123">
    <property type="component" value="Unassembled WGS sequence"/>
</dbReference>
<feature type="binding site" evidence="11">
    <location>
        <position position="170"/>
    </location>
    <ligand>
        <name>Mn(2+)</name>
        <dbReference type="ChEBI" id="CHEBI:29035"/>
    </ligand>
</feature>
<evidence type="ECO:0000256" key="6">
    <source>
        <dbReference type="ARBA" id="ARBA00023027"/>
    </source>
</evidence>
<dbReference type="EMBL" id="DVNK01000024">
    <property type="protein sequence ID" value="HIU46124.1"/>
    <property type="molecule type" value="Genomic_DNA"/>
</dbReference>
<dbReference type="SUPFAM" id="SSF56327">
    <property type="entry name" value="LDH C-terminal domain-like"/>
    <property type="match status" value="1"/>
</dbReference>
<dbReference type="SUPFAM" id="SSF51735">
    <property type="entry name" value="NAD(P)-binding Rossmann-fold domains"/>
    <property type="match status" value="1"/>
</dbReference>
<evidence type="ECO:0000256" key="14">
    <source>
        <dbReference type="SAM" id="MobiDB-lite"/>
    </source>
</evidence>
<dbReference type="InterPro" id="IPR036291">
    <property type="entry name" value="NAD(P)-bd_dom_sf"/>
</dbReference>
<keyword evidence="9 13" id="KW-0326">Glycosidase</keyword>
<dbReference type="InterPro" id="IPR001088">
    <property type="entry name" value="Glyco_hydro_4"/>
</dbReference>
<dbReference type="AlphaFoldDB" id="A0A9D1LQC9"/>
<keyword evidence="11" id="KW-0408">Iron</keyword>
<keyword evidence="4 11" id="KW-0479">Metal-binding</keyword>
<dbReference type="PRINTS" id="PR00732">
    <property type="entry name" value="GLHYDRLASE4"/>
</dbReference>
<keyword evidence="7 11" id="KW-0464">Manganese</keyword>
<reference evidence="16" key="2">
    <citation type="journal article" date="2021" name="PeerJ">
        <title>Extensive microbial diversity within the chicken gut microbiome revealed by metagenomics and culture.</title>
        <authorList>
            <person name="Gilroy R."/>
            <person name="Ravi A."/>
            <person name="Getino M."/>
            <person name="Pursley I."/>
            <person name="Horton D.L."/>
            <person name="Alikhan N.F."/>
            <person name="Baker D."/>
            <person name="Gharbi K."/>
            <person name="Hall N."/>
            <person name="Watson M."/>
            <person name="Adriaenssens E.M."/>
            <person name="Foster-Nyarko E."/>
            <person name="Jarju S."/>
            <person name="Secka A."/>
            <person name="Antonio M."/>
            <person name="Oren A."/>
            <person name="Chaudhuri R.R."/>
            <person name="La Ragione R."/>
            <person name="Hildebrand F."/>
            <person name="Pallen M.J."/>
        </authorList>
    </citation>
    <scope>NUCLEOTIDE SEQUENCE</scope>
    <source>
        <strain evidence="16">ChiSxjej2B14-8506</strain>
    </source>
</reference>
<comment type="caution">
    <text evidence="16">The sequence shown here is derived from an EMBL/GenBank/DDBJ whole genome shotgun (WGS) entry which is preliminary data.</text>
</comment>
<dbReference type="GO" id="GO:0005975">
    <property type="term" value="P:carbohydrate metabolic process"/>
    <property type="evidence" value="ECO:0007669"/>
    <property type="project" value="InterPro"/>
</dbReference>
<feature type="domain" description="Glycosyl hydrolase family 4 C-terminal" evidence="15">
    <location>
        <begin position="195"/>
        <end position="413"/>
    </location>
</feature>
<dbReference type="GO" id="GO:0016616">
    <property type="term" value="F:oxidoreductase activity, acting on the CH-OH group of donors, NAD or NADP as acceptor"/>
    <property type="evidence" value="ECO:0007669"/>
    <property type="project" value="InterPro"/>
</dbReference>
<feature type="site" description="Increases basicity of active site Tyr" evidence="12">
    <location>
        <position position="110"/>
    </location>
</feature>
<proteinExistence type="inferred from homology"/>
<dbReference type="Pfam" id="PF02056">
    <property type="entry name" value="Glyco_hydro_4"/>
    <property type="match status" value="1"/>
</dbReference>
<evidence type="ECO:0000256" key="9">
    <source>
        <dbReference type="ARBA" id="ARBA00023295"/>
    </source>
</evidence>
<evidence type="ECO:0000256" key="2">
    <source>
        <dbReference type="ARBA" id="ARBA00010141"/>
    </source>
</evidence>
<keyword evidence="5 13" id="KW-0378">Hydrolase</keyword>
<evidence type="ECO:0000259" key="15">
    <source>
        <dbReference type="Pfam" id="PF11975"/>
    </source>
</evidence>
<dbReference type="InterPro" id="IPR015955">
    <property type="entry name" value="Lactate_DH/Glyco_Ohase_4_C"/>
</dbReference>
<comment type="cofactor">
    <cofactor evidence="13">
        <name>NAD(+)</name>
        <dbReference type="ChEBI" id="CHEBI:57540"/>
    </cofactor>
    <text evidence="13">Binds 1 NAD(+) per subunit.</text>
</comment>
<evidence type="ECO:0000256" key="8">
    <source>
        <dbReference type="ARBA" id="ARBA00023277"/>
    </source>
</evidence>
<evidence type="ECO:0000256" key="10">
    <source>
        <dbReference type="PIRSR" id="PIRSR601088-2"/>
    </source>
</evidence>
<feature type="binding site" evidence="11">
    <location>
        <position position="200"/>
    </location>
    <ligand>
        <name>Mn(2+)</name>
        <dbReference type="ChEBI" id="CHEBI:29035"/>
    </ligand>
</feature>
<reference evidence="16" key="1">
    <citation type="submission" date="2020-10" db="EMBL/GenBank/DDBJ databases">
        <authorList>
            <person name="Gilroy R."/>
        </authorList>
    </citation>
    <scope>NUCLEOTIDE SEQUENCE</scope>
    <source>
        <strain evidence="16">ChiSxjej2B14-8506</strain>
    </source>
</reference>
<evidence type="ECO:0000256" key="3">
    <source>
        <dbReference type="ARBA" id="ARBA00011881"/>
    </source>
</evidence>
<keyword evidence="8" id="KW-0119">Carbohydrate metabolism</keyword>
<dbReference type="PANTHER" id="PTHR32092">
    <property type="entry name" value="6-PHOSPHO-BETA-GLUCOSIDASE-RELATED"/>
    <property type="match status" value="1"/>
</dbReference>
<dbReference type="PANTHER" id="PTHR32092:SF6">
    <property type="entry name" value="ALPHA-GALACTOSIDASE"/>
    <property type="match status" value="1"/>
</dbReference>
<feature type="binding site" evidence="10">
    <location>
        <position position="149"/>
    </location>
    <ligand>
        <name>substrate</name>
    </ligand>
</feature>
<evidence type="ECO:0000256" key="7">
    <source>
        <dbReference type="ARBA" id="ARBA00023211"/>
    </source>
</evidence>
<comment type="subunit">
    <text evidence="3">Homotetramer.</text>
</comment>
<name>A0A9D1LQC9_9FIRM</name>
<accession>A0A9D1LQC9</accession>
<keyword evidence="11" id="KW-0533">Nickel</keyword>
<dbReference type="Pfam" id="PF11975">
    <property type="entry name" value="Glyco_hydro_4C"/>
    <property type="match status" value="1"/>
</dbReference>
<dbReference type="GO" id="GO:0004553">
    <property type="term" value="F:hydrolase activity, hydrolyzing O-glycosyl compounds"/>
    <property type="evidence" value="ECO:0007669"/>
    <property type="project" value="InterPro"/>
</dbReference>
<dbReference type="InterPro" id="IPR022616">
    <property type="entry name" value="Glyco_hydro_4_C"/>
</dbReference>
<evidence type="ECO:0000256" key="1">
    <source>
        <dbReference type="ARBA" id="ARBA00001936"/>
    </source>
</evidence>
<keyword evidence="11" id="KW-0170">Cobalt</keyword>